<dbReference type="InterPro" id="IPR048627">
    <property type="entry name" value="Sec10_HB"/>
</dbReference>
<comment type="caution">
    <text evidence="2">The sequence shown here is derived from an EMBL/GenBank/DDBJ whole genome shotgun (WGS) entry which is preliminary data.</text>
</comment>
<keyword evidence="3" id="KW-1185">Reference proteome</keyword>
<dbReference type="Proteomes" id="UP001623330">
    <property type="component" value="Unassembled WGS sequence"/>
</dbReference>
<evidence type="ECO:0000313" key="2">
    <source>
        <dbReference type="EMBL" id="KAL3230597.1"/>
    </source>
</evidence>
<dbReference type="InterPro" id="IPR009976">
    <property type="entry name" value="Sec10-like"/>
</dbReference>
<dbReference type="PANTHER" id="PTHR12100:SF1">
    <property type="entry name" value="RECYCLIN-1"/>
    <property type="match status" value="1"/>
</dbReference>
<dbReference type="PANTHER" id="PTHR12100">
    <property type="entry name" value="SEC10"/>
    <property type="match status" value="1"/>
</dbReference>
<sequence length="839" mass="97396">MNQDDATNSTGMRDLLQVPSIVRDIAILMNVTDYVKFRQLNKDVYEKILNQDFDNKLWISKLECLELIKVTETSGSEGTEEEPETNEGTEETLISLANEELKVDNLNATNVFDIITNYKESESKVVFQKFYSIFNNFCSKLYHNNLAHFFPTKFEKDPISQAKILRNISRYNKINKSDFEYYEKVEQNLVILKEIFINSVLQEAEKNYQYKDYKATAVFIDVLLLSDEEVNAVEFFKSKIDLTVFENWLPENLFSRNENNVTNNLEESEQGNKHELEDPNELTDQAKQFNENLFIEALEPLKSYLNEVIDIVDILFEDKYPIILNVIESFVQEVILKPIDNLIKSHEENIVEYFPKLYSLIKQKLCTELHDSKNGGVSFHKIVLEFFNMYLEDNIVKFLNLTPMFIQSKLQREFREYDEKVRIEELQKNEEIYNSLRDQSTITTDLGTDKNDFLSSFTKIFKLSHADNDRQAMEEQLKLAYNLNTITNNLENIKSLVSLDLCYNVVQQVKESIDEMSCFANQDSVSHVVKAKCQAVFKILVNLLCDAHVKPAFEKGTHLLQEYDPTQLDKIDLNLKGVDGGKVEPLVKFTELMNICDIILQMISIFYKNELLAKNIIDKNRDFLNDVVQVKKKFETVVDDFVAEGLNIGINKLMDRITFAFNTLQMPDDYNPDVNSDNRTLEIKPTQCAIQVIDLLHNHCFLLNGATDKGTIDVYQQEIGERFFNEVVKHIKGSLISTEGGITLICDLNYYYDFFSKKLKQKSLLPLYQGLKNIGQLYIISGKDSKELGKMISDLGKFQGLFTQEEIYEFVQRRSDWIRVKRDVEKVMYGLGVKDCVIM</sequence>
<feature type="domain" description="Exocyst complex component Sec10-like alpha-helical bundle" evidence="1">
    <location>
        <begin position="164"/>
        <end position="824"/>
    </location>
</feature>
<reference evidence="2 3" key="1">
    <citation type="submission" date="2024-05" db="EMBL/GenBank/DDBJ databases">
        <title>Long read based assembly of the Candida bracarensis genome reveals expanded adhesin content.</title>
        <authorList>
            <person name="Marcet-Houben M."/>
            <person name="Ksiezopolska E."/>
            <person name="Gabaldon T."/>
        </authorList>
    </citation>
    <scope>NUCLEOTIDE SEQUENCE [LARGE SCALE GENOMIC DNA]</scope>
    <source>
        <strain evidence="2 3">CBM6</strain>
    </source>
</reference>
<protein>
    <submittedName>
        <fullName evidence="2">Recyclin-1</fullName>
    </submittedName>
</protein>
<accession>A0ABR4NQT0</accession>
<evidence type="ECO:0000259" key="1">
    <source>
        <dbReference type="Pfam" id="PF07393"/>
    </source>
</evidence>
<evidence type="ECO:0000313" key="3">
    <source>
        <dbReference type="Proteomes" id="UP001623330"/>
    </source>
</evidence>
<name>A0ABR4NQT0_9SACH</name>
<dbReference type="EMBL" id="JBEVYD010000009">
    <property type="protein sequence ID" value="KAL3230597.1"/>
    <property type="molecule type" value="Genomic_DNA"/>
</dbReference>
<organism evidence="2 3">
    <name type="scientific">Nakaseomyces bracarensis</name>
    <dbReference type="NCBI Taxonomy" id="273131"/>
    <lineage>
        <taxon>Eukaryota</taxon>
        <taxon>Fungi</taxon>
        <taxon>Dikarya</taxon>
        <taxon>Ascomycota</taxon>
        <taxon>Saccharomycotina</taxon>
        <taxon>Saccharomycetes</taxon>
        <taxon>Saccharomycetales</taxon>
        <taxon>Saccharomycetaceae</taxon>
        <taxon>Nakaseomyces</taxon>
    </lineage>
</organism>
<dbReference type="Pfam" id="PF07393">
    <property type="entry name" value="Sec10_HB"/>
    <property type="match status" value="1"/>
</dbReference>
<proteinExistence type="predicted"/>
<gene>
    <name evidence="2" type="ORF">RNJ44_01046</name>
</gene>